<dbReference type="EMBL" id="BAABHX010000002">
    <property type="protein sequence ID" value="GAA5089454.1"/>
    <property type="molecule type" value="Genomic_DNA"/>
</dbReference>
<evidence type="ECO:0000259" key="1">
    <source>
        <dbReference type="Pfam" id="PF14020"/>
    </source>
</evidence>
<sequence>MGWSYRKRIKLIPGVHLNISPKGVNTTIGKRGASVNFSSRGARINTNIWLKALGKLFK</sequence>
<evidence type="ECO:0000313" key="2">
    <source>
        <dbReference type="EMBL" id="GAA5089454.1"/>
    </source>
</evidence>
<evidence type="ECO:0000313" key="3">
    <source>
        <dbReference type="Proteomes" id="UP001500353"/>
    </source>
</evidence>
<organism evidence="2 3">
    <name type="scientific">Chryseobacterium ginsengisoli</name>
    <dbReference type="NCBI Taxonomy" id="363853"/>
    <lineage>
        <taxon>Bacteria</taxon>
        <taxon>Pseudomonadati</taxon>
        <taxon>Bacteroidota</taxon>
        <taxon>Flavobacteriia</taxon>
        <taxon>Flavobacteriales</taxon>
        <taxon>Weeksellaceae</taxon>
        <taxon>Chryseobacterium group</taxon>
        <taxon>Chryseobacterium</taxon>
    </lineage>
</organism>
<dbReference type="InterPro" id="IPR025330">
    <property type="entry name" value="DUF4236"/>
</dbReference>
<protein>
    <recommendedName>
        <fullName evidence="1">DUF4236 domain-containing protein</fullName>
    </recommendedName>
</protein>
<name>A0ABP9M2D1_9FLAO</name>
<feature type="domain" description="DUF4236" evidence="1">
    <location>
        <begin position="3"/>
        <end position="48"/>
    </location>
</feature>
<proteinExistence type="predicted"/>
<dbReference type="RefSeq" id="WP_345201592.1">
    <property type="nucleotide sequence ID" value="NZ_BAABHX010000002.1"/>
</dbReference>
<dbReference type="Proteomes" id="UP001500353">
    <property type="component" value="Unassembled WGS sequence"/>
</dbReference>
<gene>
    <name evidence="2" type="ORF">GCM10023210_14290</name>
</gene>
<comment type="caution">
    <text evidence="2">The sequence shown here is derived from an EMBL/GenBank/DDBJ whole genome shotgun (WGS) entry which is preliminary data.</text>
</comment>
<dbReference type="Pfam" id="PF14020">
    <property type="entry name" value="DUF4236"/>
    <property type="match status" value="1"/>
</dbReference>
<keyword evidence="3" id="KW-1185">Reference proteome</keyword>
<reference evidence="3" key="1">
    <citation type="journal article" date="2019" name="Int. J. Syst. Evol. Microbiol.">
        <title>The Global Catalogue of Microorganisms (GCM) 10K type strain sequencing project: providing services to taxonomists for standard genome sequencing and annotation.</title>
        <authorList>
            <consortium name="The Broad Institute Genomics Platform"/>
            <consortium name="The Broad Institute Genome Sequencing Center for Infectious Disease"/>
            <person name="Wu L."/>
            <person name="Ma J."/>
        </authorList>
    </citation>
    <scope>NUCLEOTIDE SEQUENCE [LARGE SCALE GENOMIC DNA]</scope>
    <source>
        <strain evidence="3">JCM 18019</strain>
    </source>
</reference>
<accession>A0ABP9M2D1</accession>